<evidence type="ECO:0000259" key="6">
    <source>
        <dbReference type="PROSITE" id="PS51910"/>
    </source>
</evidence>
<dbReference type="SUPFAM" id="SSF51445">
    <property type="entry name" value="(Trans)glycosidases"/>
    <property type="match status" value="1"/>
</dbReference>
<dbReference type="PROSITE" id="PS51910">
    <property type="entry name" value="GH18_2"/>
    <property type="match status" value="1"/>
</dbReference>
<evidence type="ECO:0000313" key="7">
    <source>
        <dbReference type="EMBL" id="KAK8962167.1"/>
    </source>
</evidence>
<name>A0ABR2ME58_9ASPA</name>
<evidence type="ECO:0000256" key="2">
    <source>
        <dbReference type="ARBA" id="ARBA00023295"/>
    </source>
</evidence>
<feature type="domain" description="GH18" evidence="6">
    <location>
        <begin position="32"/>
        <end position="299"/>
    </location>
</feature>
<comment type="caution">
    <text evidence="7">The sequence shown here is derived from an EMBL/GenBank/DDBJ whole genome shotgun (WGS) entry which is preliminary data.</text>
</comment>
<dbReference type="PROSITE" id="PS01095">
    <property type="entry name" value="GH18_1"/>
    <property type="match status" value="1"/>
</dbReference>
<keyword evidence="5" id="KW-0732">Signal</keyword>
<dbReference type="InterPro" id="IPR001579">
    <property type="entry name" value="Glyco_hydro_18_chit_AS"/>
</dbReference>
<dbReference type="Pfam" id="PF00704">
    <property type="entry name" value="Glyco_hydro_18"/>
    <property type="match status" value="1"/>
</dbReference>
<dbReference type="CDD" id="cd06544">
    <property type="entry name" value="GH18_narbonin"/>
    <property type="match status" value="1"/>
</dbReference>
<feature type="chain" id="PRO_5045635388" description="GH18 domain-containing protein" evidence="5">
    <location>
        <begin position="23"/>
        <end position="299"/>
    </location>
</feature>
<evidence type="ECO:0000256" key="1">
    <source>
        <dbReference type="ARBA" id="ARBA00022801"/>
    </source>
</evidence>
<dbReference type="InterPro" id="IPR017853">
    <property type="entry name" value="GH"/>
</dbReference>
<keyword evidence="1 3" id="KW-0378">Hydrolase</keyword>
<keyword evidence="8" id="KW-1185">Reference proteome</keyword>
<dbReference type="EMBL" id="JBBWWR010000008">
    <property type="protein sequence ID" value="KAK8962167.1"/>
    <property type="molecule type" value="Genomic_DNA"/>
</dbReference>
<dbReference type="InterPro" id="IPR001223">
    <property type="entry name" value="Glyco_hydro18_cat"/>
</dbReference>
<protein>
    <recommendedName>
        <fullName evidence="6">GH18 domain-containing protein</fullName>
    </recommendedName>
</protein>
<evidence type="ECO:0000256" key="3">
    <source>
        <dbReference type="RuleBase" id="RU000489"/>
    </source>
</evidence>
<gene>
    <name evidence="7" type="ORF">KSP40_PGU002909</name>
</gene>
<dbReference type="PANTHER" id="PTHR46476">
    <property type="entry name" value="CHITINASE 2-LIKE"/>
    <property type="match status" value="1"/>
</dbReference>
<reference evidence="7 8" key="1">
    <citation type="journal article" date="2022" name="Nat. Plants">
        <title>Genomes of leafy and leafless Platanthera orchids illuminate the evolution of mycoheterotrophy.</title>
        <authorList>
            <person name="Li M.H."/>
            <person name="Liu K.W."/>
            <person name="Li Z."/>
            <person name="Lu H.C."/>
            <person name="Ye Q.L."/>
            <person name="Zhang D."/>
            <person name="Wang J.Y."/>
            <person name="Li Y.F."/>
            <person name="Zhong Z.M."/>
            <person name="Liu X."/>
            <person name="Yu X."/>
            <person name="Liu D.K."/>
            <person name="Tu X.D."/>
            <person name="Liu B."/>
            <person name="Hao Y."/>
            <person name="Liao X.Y."/>
            <person name="Jiang Y.T."/>
            <person name="Sun W.H."/>
            <person name="Chen J."/>
            <person name="Chen Y.Q."/>
            <person name="Ai Y."/>
            <person name="Zhai J.W."/>
            <person name="Wu S.S."/>
            <person name="Zhou Z."/>
            <person name="Hsiao Y.Y."/>
            <person name="Wu W.L."/>
            <person name="Chen Y.Y."/>
            <person name="Lin Y.F."/>
            <person name="Hsu J.L."/>
            <person name="Li C.Y."/>
            <person name="Wang Z.W."/>
            <person name="Zhao X."/>
            <person name="Zhong W.Y."/>
            <person name="Ma X.K."/>
            <person name="Ma L."/>
            <person name="Huang J."/>
            <person name="Chen G.Z."/>
            <person name="Huang M.Z."/>
            <person name="Huang L."/>
            <person name="Peng D.H."/>
            <person name="Luo Y.B."/>
            <person name="Zou S.Q."/>
            <person name="Chen S.P."/>
            <person name="Lan S."/>
            <person name="Tsai W.C."/>
            <person name="Van de Peer Y."/>
            <person name="Liu Z.J."/>
        </authorList>
    </citation>
    <scope>NUCLEOTIDE SEQUENCE [LARGE SCALE GENOMIC DNA]</scope>
    <source>
        <strain evidence="7">Lor288</strain>
    </source>
</reference>
<dbReference type="InterPro" id="IPR000677">
    <property type="entry name" value="Chitinase-like"/>
</dbReference>
<dbReference type="Gene3D" id="3.20.20.80">
    <property type="entry name" value="Glycosidases"/>
    <property type="match status" value="1"/>
</dbReference>
<comment type="similarity">
    <text evidence="4">Belongs to the glycosyl hydrolase 18 family.</text>
</comment>
<proteinExistence type="inferred from homology"/>
<evidence type="ECO:0000313" key="8">
    <source>
        <dbReference type="Proteomes" id="UP001412067"/>
    </source>
</evidence>
<feature type="signal peptide" evidence="5">
    <location>
        <begin position="1"/>
        <end position="22"/>
    </location>
</feature>
<keyword evidence="2 3" id="KW-0326">Glycosidase</keyword>
<evidence type="ECO:0000256" key="4">
    <source>
        <dbReference type="RuleBase" id="RU004453"/>
    </source>
</evidence>
<organism evidence="7 8">
    <name type="scientific">Platanthera guangdongensis</name>
    <dbReference type="NCBI Taxonomy" id="2320717"/>
    <lineage>
        <taxon>Eukaryota</taxon>
        <taxon>Viridiplantae</taxon>
        <taxon>Streptophyta</taxon>
        <taxon>Embryophyta</taxon>
        <taxon>Tracheophyta</taxon>
        <taxon>Spermatophyta</taxon>
        <taxon>Magnoliopsida</taxon>
        <taxon>Liliopsida</taxon>
        <taxon>Asparagales</taxon>
        <taxon>Orchidaceae</taxon>
        <taxon>Orchidoideae</taxon>
        <taxon>Orchideae</taxon>
        <taxon>Orchidinae</taxon>
        <taxon>Platanthera</taxon>
    </lineage>
</organism>
<accession>A0ABR2ME58</accession>
<sequence>MLLIITLLHVLILISLRPPSSAAALLARQSSNLFRAYIGAEFNGVKFSDVPINPGVEFHFILSFAIDKTANDSSSTDGHFNVFWDTDNLSPAQVTAIKHSKKNVRVALSLGGDFKPYSIDSWVSNAVKSLTQIIQEYNLDGIDIDYEQFSADPNTFAECIGRLMTTLKNQGVISFASIAPFDDDQVQMHYHALWNKYGNIIDYVNFQFYAYDSSTTVSQFLSYFEKQSSKYPGGKLLASFSTDSSSGGLSPAKGFFSACRNLKKQGKLPGIFVWSADDSMKYGFRYERTSQLLLASSPS</sequence>
<dbReference type="Proteomes" id="UP001412067">
    <property type="component" value="Unassembled WGS sequence"/>
</dbReference>
<dbReference type="PANTHER" id="PTHR46476:SF13">
    <property type="entry name" value="2, PUTATIVE, EXPRESSED-RELATED"/>
    <property type="match status" value="1"/>
</dbReference>
<evidence type="ECO:0000256" key="5">
    <source>
        <dbReference type="SAM" id="SignalP"/>
    </source>
</evidence>
<dbReference type="PRINTS" id="PR00551">
    <property type="entry name" value="2SGLOBULIN"/>
</dbReference>